<protein>
    <recommendedName>
        <fullName evidence="4">DUF434 domain-containing protein</fullName>
    </recommendedName>
</protein>
<evidence type="ECO:0008006" key="4">
    <source>
        <dbReference type="Google" id="ProtNLM"/>
    </source>
</evidence>
<dbReference type="Pfam" id="PF04256">
    <property type="entry name" value="DUF434"/>
    <property type="match status" value="1"/>
</dbReference>
<proteinExistence type="predicted"/>
<dbReference type="PANTHER" id="PTHR42252:SF1">
    <property type="entry name" value="DUF434 DOMAIN-CONTAINING PROTEIN"/>
    <property type="match status" value="1"/>
</dbReference>
<dbReference type="InterPro" id="IPR007368">
    <property type="entry name" value="DUF434"/>
</dbReference>
<dbReference type="EMBL" id="BARV01026923">
    <property type="protein sequence ID" value="GAI45683.1"/>
    <property type="molecule type" value="Genomic_DNA"/>
</dbReference>
<evidence type="ECO:0000313" key="3">
    <source>
        <dbReference type="EMBL" id="GAI45683.1"/>
    </source>
</evidence>
<comment type="caution">
    <text evidence="3">The sequence shown here is derived from an EMBL/GenBank/DDBJ whole genome shotgun (WGS) entry which is preliminary data.</text>
</comment>
<evidence type="ECO:0000259" key="2">
    <source>
        <dbReference type="Pfam" id="PF18481"/>
    </source>
</evidence>
<name>X1NQ02_9ZZZZ</name>
<feature type="domain" description="DUF434" evidence="1">
    <location>
        <begin position="26"/>
        <end position="80"/>
    </location>
</feature>
<dbReference type="InterPro" id="IPR041652">
    <property type="entry name" value="DUF5616"/>
</dbReference>
<reference evidence="3" key="1">
    <citation type="journal article" date="2014" name="Front. Microbiol.">
        <title>High frequency of phylogenetically diverse reductive dehalogenase-homologous genes in deep subseafloor sedimentary metagenomes.</title>
        <authorList>
            <person name="Kawai M."/>
            <person name="Futagami T."/>
            <person name="Toyoda A."/>
            <person name="Takaki Y."/>
            <person name="Nishi S."/>
            <person name="Hori S."/>
            <person name="Arai W."/>
            <person name="Tsubouchi T."/>
            <person name="Morono Y."/>
            <person name="Uchiyama I."/>
            <person name="Ito T."/>
            <person name="Fujiyama A."/>
            <person name="Inagaki F."/>
            <person name="Takami H."/>
        </authorList>
    </citation>
    <scope>NUCLEOTIDE SEQUENCE</scope>
    <source>
        <strain evidence="3">Expedition CK06-06</strain>
    </source>
</reference>
<dbReference type="AlphaFoldDB" id="X1NQ02"/>
<accession>X1NQ02</accession>
<feature type="domain" description="DUF5616" evidence="2">
    <location>
        <begin position="85"/>
        <end position="222"/>
    </location>
</feature>
<dbReference type="Pfam" id="PF18481">
    <property type="entry name" value="DUF5616"/>
    <property type="match status" value="1"/>
</dbReference>
<gene>
    <name evidence="3" type="ORF">S06H3_43406</name>
</gene>
<evidence type="ECO:0000259" key="1">
    <source>
        <dbReference type="Pfam" id="PF04256"/>
    </source>
</evidence>
<sequence>MPDKRTHRGPHPADEKLFAADTISDLRSAVADYSLLLTKGYAEKGALKLVGDKFSLTKRQRLAIMRSACSDEQLESRKQRCVALTNLEGQSIAIDGYNVLITVEAAMSGGVIFKGRDGCFRDLASVHGTYRKVTETIPAVELIGQFLREVGAVEALWLLDSPVSNSGRLKTLIGELARKNNWNWEIELLLSPDAELKKTDLIVASSDSVVLDGCRSWVNLATEIIK</sequence>
<feature type="non-terminal residue" evidence="3">
    <location>
        <position position="226"/>
    </location>
</feature>
<dbReference type="PANTHER" id="PTHR42252">
    <property type="entry name" value="DUF5616 DOMAIN-CONTAINING PROTEIN"/>
    <property type="match status" value="1"/>
</dbReference>
<organism evidence="3">
    <name type="scientific">marine sediment metagenome</name>
    <dbReference type="NCBI Taxonomy" id="412755"/>
    <lineage>
        <taxon>unclassified sequences</taxon>
        <taxon>metagenomes</taxon>
        <taxon>ecological metagenomes</taxon>
    </lineage>
</organism>